<dbReference type="EMBL" id="PGTD01000011">
    <property type="protein sequence ID" value="PJE31026.1"/>
    <property type="molecule type" value="Genomic_DNA"/>
</dbReference>
<keyword evidence="5" id="KW-1185">Reference proteome</keyword>
<reference evidence="2 5" key="2">
    <citation type="journal article" date="2018" name="Int. J. Syst. Evol. Microbiol.">
        <title>Pseudooceanicola lipolyticus sp. nov., a marine alphaproteobacterium, reclassification of Oceanicola flagellatus as Pseudooceanicola flagellatus comb. nov. and emended description of the genus Pseudooceanicola.</title>
        <authorList>
            <person name="Huang M.-M."/>
            <person name="Guo L.-L."/>
            <person name="Wu Y.-H."/>
            <person name="Lai Q.-L."/>
            <person name="Shao Z.-Z."/>
            <person name="Wang C.-S."/>
            <person name="Wu M."/>
            <person name="Xu X.-W."/>
        </authorList>
    </citation>
    <scope>NUCLEOTIDE SEQUENCE [LARGE SCALE GENOMIC DNA]</scope>
    <source>
        <strain evidence="2 5">Ar-45</strain>
    </source>
</reference>
<evidence type="ECO:0000313" key="3">
    <source>
        <dbReference type="EMBL" id="SNY58919.1"/>
    </source>
</evidence>
<keyword evidence="1" id="KW-0472">Membrane</keyword>
<evidence type="ECO:0000313" key="4">
    <source>
        <dbReference type="Proteomes" id="UP000231655"/>
    </source>
</evidence>
<name>A0A285JF59_9RHOB</name>
<organism evidence="3 4">
    <name type="scientific">Pseudooceanicola antarcticus</name>
    <dbReference type="NCBI Taxonomy" id="1247613"/>
    <lineage>
        <taxon>Bacteria</taxon>
        <taxon>Pseudomonadati</taxon>
        <taxon>Pseudomonadota</taxon>
        <taxon>Alphaproteobacteria</taxon>
        <taxon>Rhodobacterales</taxon>
        <taxon>Paracoccaceae</taxon>
        <taxon>Pseudooceanicola</taxon>
    </lineage>
</organism>
<accession>A0A285JF59</accession>
<reference evidence="3 4" key="1">
    <citation type="submission" date="2017-09" db="EMBL/GenBank/DDBJ databases">
        <authorList>
            <person name="Ehlers B."/>
            <person name="Leendertz F.H."/>
        </authorList>
    </citation>
    <scope>NUCLEOTIDE SEQUENCE [LARGE SCALE GENOMIC DNA]</scope>
    <source>
        <strain evidence="3 4">CGMCC 1.12662</strain>
    </source>
</reference>
<dbReference type="RefSeq" id="WP_097147330.1">
    <property type="nucleotide sequence ID" value="NZ_OBEA01000008.1"/>
</dbReference>
<dbReference type="OrthoDB" id="7875141at2"/>
<dbReference type="EMBL" id="OBEA01000008">
    <property type="protein sequence ID" value="SNY58919.1"/>
    <property type="molecule type" value="Genomic_DNA"/>
</dbReference>
<protein>
    <submittedName>
        <fullName evidence="3">Uncharacterized protein</fullName>
    </submittedName>
</protein>
<feature type="transmembrane region" description="Helical" evidence="1">
    <location>
        <begin position="6"/>
        <end position="24"/>
    </location>
</feature>
<proteinExistence type="predicted"/>
<feature type="transmembrane region" description="Helical" evidence="1">
    <location>
        <begin position="81"/>
        <end position="103"/>
    </location>
</feature>
<evidence type="ECO:0000256" key="1">
    <source>
        <dbReference type="SAM" id="Phobius"/>
    </source>
</evidence>
<dbReference type="Proteomes" id="UP000231655">
    <property type="component" value="Unassembled WGS sequence"/>
</dbReference>
<feature type="transmembrane region" description="Helical" evidence="1">
    <location>
        <begin position="31"/>
        <end position="49"/>
    </location>
</feature>
<keyword evidence="1" id="KW-0812">Transmembrane</keyword>
<gene>
    <name evidence="2" type="ORF">CVM39_04330</name>
    <name evidence="3" type="ORF">SAMN06297129_3644</name>
</gene>
<dbReference type="AlphaFoldDB" id="A0A285JF59"/>
<sequence length="114" mass="12118">MQKEILAAFLIMVPTVAFFLGGMAHNKWSYWLLRIGGLTFALVLALSVLTDNICLGSLTEGFSSCANSTVLAQIMTQLSPVILLGVVGALTVGPLLLLTALGLELYTRYKADAA</sequence>
<evidence type="ECO:0000313" key="2">
    <source>
        <dbReference type="EMBL" id="PJE31026.1"/>
    </source>
</evidence>
<keyword evidence="1" id="KW-1133">Transmembrane helix</keyword>
<evidence type="ECO:0000313" key="5">
    <source>
        <dbReference type="Proteomes" id="UP000231702"/>
    </source>
</evidence>
<dbReference type="Proteomes" id="UP000231702">
    <property type="component" value="Unassembled WGS sequence"/>
</dbReference>